<gene>
    <name evidence="2" type="ORF">HMPREF0381_2942</name>
</gene>
<protein>
    <recommendedName>
        <fullName evidence="4">Transposase IS4-like domain-containing protein</fullName>
    </recommendedName>
</protein>
<proteinExistence type="predicted"/>
<evidence type="ECO:0008006" key="4">
    <source>
        <dbReference type="Google" id="ProtNLM"/>
    </source>
</evidence>
<dbReference type="HOGENOM" id="CLU_1598001_0_0_9"/>
<evidence type="ECO:0000256" key="1">
    <source>
        <dbReference type="SAM" id="Coils"/>
    </source>
</evidence>
<dbReference type="AlphaFoldDB" id="E6LSK6"/>
<name>E6LSK6_9FIRM</name>
<feature type="coiled-coil region" evidence="1">
    <location>
        <begin position="81"/>
        <end position="108"/>
    </location>
</feature>
<dbReference type="EMBL" id="AEPW01000137">
    <property type="protein sequence ID" value="EFU75177.1"/>
    <property type="molecule type" value="Genomic_DNA"/>
</dbReference>
<evidence type="ECO:0000313" key="3">
    <source>
        <dbReference type="Proteomes" id="UP000003434"/>
    </source>
</evidence>
<sequence>MVTSLIRGKQFNKCRIQKKYWRIILDGTGLFYFKEKHCENCLCVERTDKDGKKRKQYYHKVLEAKIMLSENVIISIGTEFIENENEEVSKQDCELNAAKRLLERIKKEYPRLLICIQGDALYATEPFMKLCKEYKWSYLLTQKSGRQKNVDEGFEWIKKGEDTEYQTGLCEEKGRGFYANHVEEVTGKEEIMNVFEYEYEGKDKK</sequence>
<keyword evidence="1" id="KW-0175">Coiled coil</keyword>
<comment type="caution">
    <text evidence="2">The sequence shown here is derived from an EMBL/GenBank/DDBJ whole genome shotgun (WGS) entry which is preliminary data.</text>
</comment>
<evidence type="ECO:0000313" key="2">
    <source>
        <dbReference type="EMBL" id="EFU75177.1"/>
    </source>
</evidence>
<accession>E6LSK6</accession>
<dbReference type="eggNOG" id="COG5433">
    <property type="taxonomic scope" value="Bacteria"/>
</dbReference>
<reference evidence="2 3" key="1">
    <citation type="submission" date="2010-12" db="EMBL/GenBank/DDBJ databases">
        <authorList>
            <person name="Muzny D."/>
            <person name="Qin X."/>
            <person name="Deng J."/>
            <person name="Jiang H."/>
            <person name="Liu Y."/>
            <person name="Qu J."/>
            <person name="Song X.-Z."/>
            <person name="Zhang L."/>
            <person name="Thornton R."/>
            <person name="Coyle M."/>
            <person name="Francisco L."/>
            <person name="Jackson L."/>
            <person name="Javaid M."/>
            <person name="Korchina V."/>
            <person name="Kovar C."/>
            <person name="Mata R."/>
            <person name="Mathew T."/>
            <person name="Ngo R."/>
            <person name="Nguyen L."/>
            <person name="Nguyen N."/>
            <person name="Okwuonu G."/>
            <person name="Ongeri F."/>
            <person name="Pham C."/>
            <person name="Simmons D."/>
            <person name="Wilczek-Boney K."/>
            <person name="Hale W."/>
            <person name="Jakkamsetti A."/>
            <person name="Pham P."/>
            <person name="Ruth R."/>
            <person name="San Lucas F."/>
            <person name="Warren J."/>
            <person name="Zhang J."/>
            <person name="Zhao Z."/>
            <person name="Zhou C."/>
            <person name="Zhu D."/>
            <person name="Lee S."/>
            <person name="Bess C."/>
            <person name="Blankenburg K."/>
            <person name="Forbes L."/>
            <person name="Fu Q."/>
            <person name="Gubbala S."/>
            <person name="Hirani K."/>
            <person name="Jayaseelan J.C."/>
            <person name="Lara F."/>
            <person name="Munidasa M."/>
            <person name="Palculict T."/>
            <person name="Patil S."/>
            <person name="Pu L.-L."/>
            <person name="Saada N."/>
            <person name="Tang L."/>
            <person name="Weissenberger G."/>
            <person name="Zhu Y."/>
            <person name="Hemphill L."/>
            <person name="Shang Y."/>
            <person name="Youmans B."/>
            <person name="Ayvaz T."/>
            <person name="Ross M."/>
            <person name="Santibanez J."/>
            <person name="Aqrawi P."/>
            <person name="Gross S."/>
            <person name="Joshi V."/>
            <person name="Fowler G."/>
            <person name="Nazareth L."/>
            <person name="Reid J."/>
            <person name="Worley K."/>
            <person name="Petrosino J."/>
            <person name="Highlander S."/>
            <person name="Gibbs R."/>
        </authorList>
    </citation>
    <scope>NUCLEOTIDE SEQUENCE [LARGE SCALE GENOMIC DNA]</scope>
    <source>
        <strain evidence="2 3">DSM 3986</strain>
    </source>
</reference>
<dbReference type="Proteomes" id="UP000003434">
    <property type="component" value="Unassembled WGS sequence"/>
</dbReference>
<organism evidence="2 3">
    <name type="scientific">Lachnoanaerobaculum saburreum DSM 3986</name>
    <dbReference type="NCBI Taxonomy" id="887325"/>
    <lineage>
        <taxon>Bacteria</taxon>
        <taxon>Bacillati</taxon>
        <taxon>Bacillota</taxon>
        <taxon>Clostridia</taxon>
        <taxon>Lachnospirales</taxon>
        <taxon>Lachnospiraceae</taxon>
        <taxon>Lachnoanaerobaculum</taxon>
    </lineage>
</organism>